<organism evidence="2 3">
    <name type="scientific">Phytophthora palmivora</name>
    <dbReference type="NCBI Taxonomy" id="4796"/>
    <lineage>
        <taxon>Eukaryota</taxon>
        <taxon>Sar</taxon>
        <taxon>Stramenopiles</taxon>
        <taxon>Oomycota</taxon>
        <taxon>Peronosporomycetes</taxon>
        <taxon>Peronosporales</taxon>
        <taxon>Peronosporaceae</taxon>
        <taxon>Phytophthora</taxon>
    </lineage>
</organism>
<feature type="domain" description="Reverse transcriptase Ty1/copia-type" evidence="1">
    <location>
        <begin position="38"/>
        <end position="99"/>
    </location>
</feature>
<gene>
    <name evidence="2" type="ORF">PHPALM_2650</name>
</gene>
<protein>
    <submittedName>
        <fullName evidence="2">Integrase catalytic core protein</fullName>
    </submittedName>
</protein>
<dbReference type="AlphaFoldDB" id="A0A2P4YP89"/>
<feature type="domain" description="Reverse transcriptase Ty1/copia-type" evidence="1">
    <location>
        <begin position="104"/>
        <end position="152"/>
    </location>
</feature>
<feature type="non-terminal residue" evidence="2">
    <location>
        <position position="1"/>
    </location>
</feature>
<evidence type="ECO:0000313" key="3">
    <source>
        <dbReference type="Proteomes" id="UP000237271"/>
    </source>
</evidence>
<keyword evidence="3" id="KW-1185">Reference proteome</keyword>
<evidence type="ECO:0000259" key="1">
    <source>
        <dbReference type="Pfam" id="PF07727"/>
    </source>
</evidence>
<dbReference type="Proteomes" id="UP000237271">
    <property type="component" value="Unassembled WGS sequence"/>
</dbReference>
<reference evidence="2 3" key="1">
    <citation type="journal article" date="2017" name="Genome Biol. Evol.">
        <title>Phytophthora megakarya and P. palmivora, closely related causal agents of cacao black pod rot, underwent increases in genome sizes and gene numbers by different mechanisms.</title>
        <authorList>
            <person name="Ali S.S."/>
            <person name="Shao J."/>
            <person name="Lary D.J."/>
            <person name="Kronmiller B."/>
            <person name="Shen D."/>
            <person name="Strem M.D."/>
            <person name="Amoako-Attah I."/>
            <person name="Akrofi A.Y."/>
            <person name="Begoude B.A."/>
            <person name="Ten Hoopen G.M."/>
            <person name="Coulibaly K."/>
            <person name="Kebe B.I."/>
            <person name="Melnick R.L."/>
            <person name="Guiltinan M.J."/>
            <person name="Tyler B.M."/>
            <person name="Meinhardt L.W."/>
            <person name="Bailey B.A."/>
        </authorList>
    </citation>
    <scope>NUCLEOTIDE SEQUENCE [LARGE SCALE GENOMIC DNA]</scope>
    <source>
        <strain evidence="3">sbr112.9</strain>
    </source>
</reference>
<name>A0A2P4YP89_9STRA</name>
<evidence type="ECO:0000313" key="2">
    <source>
        <dbReference type="EMBL" id="POM79627.1"/>
    </source>
</evidence>
<dbReference type="Pfam" id="PF07727">
    <property type="entry name" value="RVT_2"/>
    <property type="match status" value="2"/>
</dbReference>
<dbReference type="EMBL" id="NCKW01001233">
    <property type="protein sequence ID" value="POM79627.1"/>
    <property type="molecule type" value="Genomic_DNA"/>
</dbReference>
<dbReference type="OrthoDB" id="95475at2759"/>
<proteinExistence type="predicted"/>
<comment type="caution">
    <text evidence="2">The sequence shown here is derived from an EMBL/GenBank/DDBJ whole genome shotgun (WGS) entry which is preliminary data.</text>
</comment>
<sequence>HIFALKAFLLTDEDATISVDAKEWKKAIASELGSLTANKTWKLVPRPTHQRPIGCRWVFALKRNEEGNVIRHKARLVAKGYSQRRGIDYEETYSSVFDLLFLFTSLYGLKQASRVWNETIDAHLKTMGFKAADADPCLYTRGEGDDECIVCLGWASY</sequence>
<accession>A0A2P4YP89</accession>
<dbReference type="InterPro" id="IPR013103">
    <property type="entry name" value="RVT_2"/>
</dbReference>